<proteinExistence type="predicted"/>
<comment type="caution">
    <text evidence="1">The sequence shown here is derived from an EMBL/GenBank/DDBJ whole genome shotgun (WGS) entry which is preliminary data.</text>
</comment>
<evidence type="ECO:0000313" key="1">
    <source>
        <dbReference type="EMBL" id="KAI6082948.1"/>
    </source>
</evidence>
<organism evidence="1 2">
    <name type="scientific">Hypoxylon rubiginosum</name>
    <dbReference type="NCBI Taxonomy" id="110542"/>
    <lineage>
        <taxon>Eukaryota</taxon>
        <taxon>Fungi</taxon>
        <taxon>Dikarya</taxon>
        <taxon>Ascomycota</taxon>
        <taxon>Pezizomycotina</taxon>
        <taxon>Sordariomycetes</taxon>
        <taxon>Xylariomycetidae</taxon>
        <taxon>Xylariales</taxon>
        <taxon>Hypoxylaceae</taxon>
        <taxon>Hypoxylon</taxon>
    </lineage>
</organism>
<dbReference type="EMBL" id="MU394360">
    <property type="protein sequence ID" value="KAI6082948.1"/>
    <property type="molecule type" value="Genomic_DNA"/>
</dbReference>
<dbReference type="Proteomes" id="UP001497680">
    <property type="component" value="Unassembled WGS sequence"/>
</dbReference>
<gene>
    <name evidence="1" type="ORF">F4821DRAFT_272110</name>
</gene>
<reference evidence="1 2" key="1">
    <citation type="journal article" date="2022" name="New Phytol.">
        <title>Ecological generalism drives hyperdiversity of secondary metabolite gene clusters in xylarialean endophytes.</title>
        <authorList>
            <person name="Franco M.E.E."/>
            <person name="Wisecaver J.H."/>
            <person name="Arnold A.E."/>
            <person name="Ju Y.M."/>
            <person name="Slot J.C."/>
            <person name="Ahrendt S."/>
            <person name="Moore L.P."/>
            <person name="Eastman K.E."/>
            <person name="Scott K."/>
            <person name="Konkel Z."/>
            <person name="Mondo S.J."/>
            <person name="Kuo A."/>
            <person name="Hayes R.D."/>
            <person name="Haridas S."/>
            <person name="Andreopoulos B."/>
            <person name="Riley R."/>
            <person name="LaButti K."/>
            <person name="Pangilinan J."/>
            <person name="Lipzen A."/>
            <person name="Amirebrahimi M."/>
            <person name="Yan J."/>
            <person name="Adam C."/>
            <person name="Keymanesh K."/>
            <person name="Ng V."/>
            <person name="Louie K."/>
            <person name="Northen T."/>
            <person name="Drula E."/>
            <person name="Henrissat B."/>
            <person name="Hsieh H.M."/>
            <person name="Youens-Clark K."/>
            <person name="Lutzoni F."/>
            <person name="Miadlikowska J."/>
            <person name="Eastwood D.C."/>
            <person name="Hamelin R.C."/>
            <person name="Grigoriev I.V."/>
            <person name="U'Ren J.M."/>
        </authorList>
    </citation>
    <scope>NUCLEOTIDE SEQUENCE [LARGE SCALE GENOMIC DNA]</scope>
    <source>
        <strain evidence="1 2">ER1909</strain>
    </source>
</reference>
<accession>A0ACC0CR38</accession>
<keyword evidence="2" id="KW-1185">Reference proteome</keyword>
<protein>
    <submittedName>
        <fullName evidence="1">Short-chain dehydrogenase</fullName>
    </submittedName>
</protein>
<name>A0ACC0CR38_9PEZI</name>
<sequence>MARLAPYAELHRVTKGPGDARPTATQIVEDQGLVADPSWTGRVVLITGCSPGGLGPETAKAIHLTGADVFITVRDVAKGQQVAEEILADGKPGKVEVIQMDLGSLKGIRAGAEEFLRKSGNRLNVLINNAGIMACPKGKTEDGFELHLGTNHLGHFYLFHLVKDALLASASPSFNSRVISVSSAGHRRKTINFDDLHFDHTEYEPFAAYGQSKLANVYFANELDRRYQSQNVRAVSIHPGGIITPLARYLPSTQYLRDDLEIWKIMKDPAQGAATTVWAAIAKELEGKGGIYLDDVAEAELTPPDAPYYAGGYAAAAFDPPTEKRLWTESLRLTGLGEE</sequence>
<evidence type="ECO:0000313" key="2">
    <source>
        <dbReference type="Proteomes" id="UP001497680"/>
    </source>
</evidence>